<dbReference type="EMBL" id="AEIU01000074">
    <property type="protein sequence ID" value="EFP96548.1"/>
    <property type="molecule type" value="Genomic_DNA"/>
</dbReference>
<dbReference type="InterPro" id="IPR032811">
    <property type="entry name" value="Put_conjugal_transfer"/>
</dbReference>
<proteinExistence type="predicted"/>
<protein>
    <recommendedName>
        <fullName evidence="3">Conjugal transfer protein TraF</fullName>
    </recommendedName>
</protein>
<sequence>MEVHGNKIVLYRMEHKWKLLPLSFSLLSACAIADNYAIEARGDGMGGVGVVAGNFLTGSFYNPAITAIYRRNDDLGMITPSFGVQYRNEDDLVGDLKDISSLLDKAIAGDLSKATEIESKLKSLKNSTANLELGGVVSFAIPNQFVAANLFGKAYAESFAQIDSYDAATGPVSSVVNAELSGVDAVGIGVTEVGLSLAKYQTFLGQHISFGITPKLQRLYTYVYRANLNNYELKDVRDNGTGETMFNFDAGFLWFYGPVRVGFSAINLVSRDVKSQTLEGTTVVSKVDPNQSRVFQPVVFDYQMRPQYTVGVGLVGDYASISVDYDLREEEKFTSFKDNSRMLRVGGEIDIMRQLKLRAGWNKNLAYDNREDTVTAGIGLSPLNLFQLDLAASYTNKNAMGAYINFVSHY</sequence>
<dbReference type="Proteomes" id="UP000002943">
    <property type="component" value="Unassembled WGS sequence"/>
</dbReference>
<comment type="caution">
    <text evidence="1">The sequence shown here is derived from an EMBL/GenBank/DDBJ whole genome shotgun (WGS) entry which is preliminary data.</text>
</comment>
<keyword evidence="2" id="KW-1185">Reference proteome</keyword>
<dbReference type="eggNOG" id="ENOG502Z8UB">
    <property type="taxonomic scope" value="Bacteria"/>
</dbReference>
<gene>
    <name evidence="1" type="ORF">VIBC2010_05209</name>
</gene>
<accession>E3BKG3</accession>
<reference evidence="1 2" key="1">
    <citation type="journal article" date="2012" name="Int. J. Syst. Evol. Microbiol.">
        <title>Vibrio caribbeanicus sp. nov., isolated from the marine sponge Scleritoderma cyanea.</title>
        <authorList>
            <person name="Hoffmann M."/>
            <person name="Monday S.R."/>
            <person name="Allard M.W."/>
            <person name="Strain E.A."/>
            <person name="Whittaker P."/>
            <person name="Naum M."/>
            <person name="McCarthy P.J."/>
            <person name="Lopez J.V."/>
            <person name="Fischer M."/>
            <person name="Brown E.W."/>
        </authorList>
    </citation>
    <scope>NUCLEOTIDE SEQUENCE [LARGE SCALE GENOMIC DNA]</scope>
    <source>
        <strain evidence="1 2">ATCC BAA-2122</strain>
    </source>
</reference>
<dbReference type="Pfam" id="PF13729">
    <property type="entry name" value="TraF_2"/>
    <property type="match status" value="1"/>
</dbReference>
<organism evidence="1 2">
    <name type="scientific">Vibrio caribbeanicus ATCC BAA-2122</name>
    <dbReference type="NCBI Taxonomy" id="796620"/>
    <lineage>
        <taxon>Bacteria</taxon>
        <taxon>Pseudomonadati</taxon>
        <taxon>Pseudomonadota</taxon>
        <taxon>Gammaproteobacteria</taxon>
        <taxon>Vibrionales</taxon>
        <taxon>Vibrionaceae</taxon>
        <taxon>Vibrio</taxon>
    </lineage>
</organism>
<dbReference type="AlphaFoldDB" id="E3BKG3"/>
<dbReference type="STRING" id="796620.VIBC2010_05209"/>
<name>E3BKG3_9VIBR</name>
<evidence type="ECO:0000313" key="1">
    <source>
        <dbReference type="EMBL" id="EFP96548.1"/>
    </source>
</evidence>
<evidence type="ECO:0008006" key="3">
    <source>
        <dbReference type="Google" id="ProtNLM"/>
    </source>
</evidence>
<dbReference type="Gene3D" id="2.40.160.60">
    <property type="entry name" value="Outer membrane protein transport protein (OMPP1/FadL/TodX)"/>
    <property type="match status" value="1"/>
</dbReference>
<evidence type="ECO:0000313" key="2">
    <source>
        <dbReference type="Proteomes" id="UP000002943"/>
    </source>
</evidence>
<dbReference type="PROSITE" id="PS51257">
    <property type="entry name" value="PROKAR_LIPOPROTEIN"/>
    <property type="match status" value="1"/>
</dbReference>